<dbReference type="NCBIfam" id="TIGR02666">
    <property type="entry name" value="moaA"/>
    <property type="match status" value="1"/>
</dbReference>
<dbReference type="SFLD" id="SFLDG01386">
    <property type="entry name" value="main_SPASM_domain-containing"/>
    <property type="match status" value="1"/>
</dbReference>
<evidence type="ECO:0000313" key="15">
    <source>
        <dbReference type="Proteomes" id="UP000249873"/>
    </source>
</evidence>
<evidence type="ECO:0000256" key="8">
    <source>
        <dbReference type="ARBA" id="ARBA00023014"/>
    </source>
</evidence>
<evidence type="ECO:0000256" key="3">
    <source>
        <dbReference type="ARBA" id="ARBA00022485"/>
    </source>
</evidence>
<dbReference type="OrthoDB" id="9763993at2"/>
<evidence type="ECO:0000256" key="11">
    <source>
        <dbReference type="ARBA" id="ARBA00023239"/>
    </source>
</evidence>
<dbReference type="GO" id="GO:0051539">
    <property type="term" value="F:4 iron, 4 sulfur cluster binding"/>
    <property type="evidence" value="ECO:0007669"/>
    <property type="project" value="UniProtKB-KW"/>
</dbReference>
<keyword evidence="10" id="KW-0501">Molybdenum cofactor biosynthesis</keyword>
<dbReference type="CDD" id="cd01335">
    <property type="entry name" value="Radical_SAM"/>
    <property type="match status" value="1"/>
</dbReference>
<evidence type="ECO:0000256" key="1">
    <source>
        <dbReference type="ARBA" id="ARBA00001966"/>
    </source>
</evidence>
<dbReference type="GO" id="GO:0006777">
    <property type="term" value="P:Mo-molybdopterin cofactor biosynthetic process"/>
    <property type="evidence" value="ECO:0007669"/>
    <property type="project" value="UniProtKB-KW"/>
</dbReference>
<dbReference type="InterPro" id="IPR050105">
    <property type="entry name" value="MoCo_biosynth_MoaA/MoaC"/>
</dbReference>
<dbReference type="InterPro" id="IPR040064">
    <property type="entry name" value="MoaA-like"/>
</dbReference>
<keyword evidence="3" id="KW-0004">4Fe-4S</keyword>
<dbReference type="EC" id="4.1.99.22" evidence="2"/>
<dbReference type="Pfam" id="PF04055">
    <property type="entry name" value="Radical_SAM"/>
    <property type="match status" value="1"/>
</dbReference>
<dbReference type="InterPro" id="IPR007197">
    <property type="entry name" value="rSAM"/>
</dbReference>
<dbReference type="PANTHER" id="PTHR22960:SF0">
    <property type="entry name" value="MOLYBDENUM COFACTOR BIOSYNTHESIS PROTEIN 1"/>
    <property type="match status" value="1"/>
</dbReference>
<reference evidence="14 15" key="1">
    <citation type="submission" date="2018-05" db="EMBL/GenBank/DDBJ databases">
        <title>Complete genome sequence of Arcticibacterium luteifluviistationis SM1504T, a cytophagaceae bacterium isolated from Arctic surface seawater.</title>
        <authorList>
            <person name="Li Y."/>
            <person name="Qin Q.-L."/>
        </authorList>
    </citation>
    <scope>NUCLEOTIDE SEQUENCE [LARGE SCALE GENOMIC DNA]</scope>
    <source>
        <strain evidence="14 15">SM1504</strain>
    </source>
</reference>
<keyword evidence="11" id="KW-0456">Lyase</keyword>
<dbReference type="Proteomes" id="UP000249873">
    <property type="component" value="Chromosome"/>
</dbReference>
<feature type="domain" description="Radical SAM core" evidence="13">
    <location>
        <begin position="5"/>
        <end position="221"/>
    </location>
</feature>
<proteinExistence type="predicted"/>
<evidence type="ECO:0000313" key="14">
    <source>
        <dbReference type="EMBL" id="AWV99535.1"/>
    </source>
</evidence>
<dbReference type="EMBL" id="CP029480">
    <property type="protein sequence ID" value="AWV99535.1"/>
    <property type="molecule type" value="Genomic_DNA"/>
</dbReference>
<dbReference type="Pfam" id="PF06463">
    <property type="entry name" value="Mob_synth_C"/>
    <property type="match status" value="1"/>
</dbReference>
<evidence type="ECO:0000256" key="4">
    <source>
        <dbReference type="ARBA" id="ARBA00022691"/>
    </source>
</evidence>
<evidence type="ECO:0000256" key="5">
    <source>
        <dbReference type="ARBA" id="ARBA00022723"/>
    </source>
</evidence>
<dbReference type="UniPathway" id="UPA00344"/>
<dbReference type="AlphaFoldDB" id="A0A2Z4GES8"/>
<evidence type="ECO:0000259" key="13">
    <source>
        <dbReference type="PROSITE" id="PS51918"/>
    </source>
</evidence>
<protein>
    <recommendedName>
        <fullName evidence="2">GTP 3',8-cyclase</fullName>
        <ecNumber evidence="2">4.1.99.22</ecNumber>
    </recommendedName>
</protein>
<dbReference type="InterPro" id="IPR000385">
    <property type="entry name" value="MoaA_NifB_PqqE_Fe-S-bd_CS"/>
</dbReference>
<comment type="catalytic activity">
    <reaction evidence="12">
        <text>GTP + AH2 + S-adenosyl-L-methionine = (8S)-3',8-cyclo-7,8-dihydroguanosine 5'-triphosphate + 5'-deoxyadenosine + L-methionine + A + H(+)</text>
        <dbReference type="Rhea" id="RHEA:49576"/>
        <dbReference type="ChEBI" id="CHEBI:13193"/>
        <dbReference type="ChEBI" id="CHEBI:15378"/>
        <dbReference type="ChEBI" id="CHEBI:17319"/>
        <dbReference type="ChEBI" id="CHEBI:17499"/>
        <dbReference type="ChEBI" id="CHEBI:37565"/>
        <dbReference type="ChEBI" id="CHEBI:57844"/>
        <dbReference type="ChEBI" id="CHEBI:59789"/>
        <dbReference type="ChEBI" id="CHEBI:131766"/>
        <dbReference type="EC" id="4.1.99.22"/>
    </reaction>
</comment>
<dbReference type="InterPro" id="IPR006638">
    <property type="entry name" value="Elp3/MiaA/NifB-like_rSAM"/>
</dbReference>
<sequence>MLIDNHGRPITYLRLAVTDRCNLRCFYCMPEEGITFLPKPHLLTFEEMLRMVRMMAELGIKKVRITGGEPFVRKELMSFLRALVAIPGIEKVNITTNGVLTEHLVPELKALGISSINLSLDTLDRERFKEMTRRDELPNVLRTLDALLEHEIDTKINAVVMAGKNDQDILPLVGLSEKMPVSVRFIEEMPFNGSGLNEAAFMSYHKILDIIKEAHPSLAKLKDEASSTSYNYSIANHLGNVGVIAAYSRTFCGTCNRIRVTPTGTLKTCLYDDGVLNIRDLLRSNTDDVEIKEILTKVFTNRHKDGFEAEANRKSEVTESMTTIGG</sequence>
<evidence type="ECO:0000256" key="7">
    <source>
        <dbReference type="ARBA" id="ARBA00023004"/>
    </source>
</evidence>
<dbReference type="SFLD" id="SFLDG01067">
    <property type="entry name" value="SPASM/twitch_domain_containing"/>
    <property type="match status" value="1"/>
</dbReference>
<accession>A0A2Z4GES8</accession>
<keyword evidence="7" id="KW-0408">Iron</keyword>
<gene>
    <name evidence="14" type="primary">moaA</name>
    <name evidence="14" type="ORF">DJ013_15720</name>
</gene>
<dbReference type="InterPro" id="IPR013785">
    <property type="entry name" value="Aldolase_TIM"/>
</dbReference>
<name>A0A2Z4GES8_9BACT</name>
<dbReference type="InterPro" id="IPR010505">
    <property type="entry name" value="MoaA_twitch"/>
</dbReference>
<dbReference type="KEGG" id="als:DJ013_15720"/>
<dbReference type="GO" id="GO:0005525">
    <property type="term" value="F:GTP binding"/>
    <property type="evidence" value="ECO:0007669"/>
    <property type="project" value="UniProtKB-KW"/>
</dbReference>
<keyword evidence="5" id="KW-0479">Metal-binding</keyword>
<keyword evidence="9" id="KW-0342">GTP-binding</keyword>
<evidence type="ECO:0000256" key="10">
    <source>
        <dbReference type="ARBA" id="ARBA00023150"/>
    </source>
</evidence>
<dbReference type="SFLD" id="SFLDS00029">
    <property type="entry name" value="Radical_SAM"/>
    <property type="match status" value="1"/>
</dbReference>
<evidence type="ECO:0000256" key="2">
    <source>
        <dbReference type="ARBA" id="ARBA00012167"/>
    </source>
</evidence>
<dbReference type="PROSITE" id="PS51918">
    <property type="entry name" value="RADICAL_SAM"/>
    <property type="match status" value="1"/>
</dbReference>
<keyword evidence="8" id="KW-0411">Iron-sulfur</keyword>
<dbReference type="GO" id="GO:0061799">
    <property type="term" value="F:cyclic pyranopterin monophosphate synthase activity"/>
    <property type="evidence" value="ECO:0007669"/>
    <property type="project" value="TreeGrafter"/>
</dbReference>
<dbReference type="GO" id="GO:0061798">
    <property type="term" value="F:GTP 3',8'-cyclase activity"/>
    <property type="evidence" value="ECO:0007669"/>
    <property type="project" value="UniProtKB-EC"/>
</dbReference>
<dbReference type="GO" id="GO:0046872">
    <property type="term" value="F:metal ion binding"/>
    <property type="evidence" value="ECO:0007669"/>
    <property type="project" value="UniProtKB-KW"/>
</dbReference>
<organism evidence="14 15">
    <name type="scientific">Arcticibacterium luteifluviistationis</name>
    <dbReference type="NCBI Taxonomy" id="1784714"/>
    <lineage>
        <taxon>Bacteria</taxon>
        <taxon>Pseudomonadati</taxon>
        <taxon>Bacteroidota</taxon>
        <taxon>Cytophagia</taxon>
        <taxon>Cytophagales</taxon>
        <taxon>Leadbetterellaceae</taxon>
        <taxon>Arcticibacterium</taxon>
    </lineage>
</organism>
<dbReference type="CDD" id="cd21117">
    <property type="entry name" value="Twitch_MoaA"/>
    <property type="match status" value="1"/>
</dbReference>
<dbReference type="PROSITE" id="PS01305">
    <property type="entry name" value="MOAA_NIFB_PQQE"/>
    <property type="match status" value="1"/>
</dbReference>
<dbReference type="Gene3D" id="3.20.20.70">
    <property type="entry name" value="Aldolase class I"/>
    <property type="match status" value="1"/>
</dbReference>
<evidence type="ECO:0000256" key="12">
    <source>
        <dbReference type="ARBA" id="ARBA00048697"/>
    </source>
</evidence>
<comment type="cofactor">
    <cofactor evidence="1">
        <name>[4Fe-4S] cluster</name>
        <dbReference type="ChEBI" id="CHEBI:49883"/>
    </cofactor>
</comment>
<keyword evidence="15" id="KW-1185">Reference proteome</keyword>
<dbReference type="PANTHER" id="PTHR22960">
    <property type="entry name" value="MOLYBDOPTERIN COFACTOR SYNTHESIS PROTEIN A"/>
    <property type="match status" value="1"/>
</dbReference>
<dbReference type="SMART" id="SM00729">
    <property type="entry name" value="Elp3"/>
    <property type="match status" value="1"/>
</dbReference>
<evidence type="ECO:0000256" key="6">
    <source>
        <dbReference type="ARBA" id="ARBA00022741"/>
    </source>
</evidence>
<dbReference type="SFLD" id="SFLDG01383">
    <property type="entry name" value="cyclic_pyranopterin_phosphate"/>
    <property type="match status" value="1"/>
</dbReference>
<dbReference type="InterPro" id="IPR013483">
    <property type="entry name" value="MoaA"/>
</dbReference>
<keyword evidence="6" id="KW-0547">Nucleotide-binding</keyword>
<keyword evidence="4" id="KW-0949">S-adenosyl-L-methionine</keyword>
<dbReference type="RefSeq" id="WP_111372903.1">
    <property type="nucleotide sequence ID" value="NZ_CP029480.1"/>
</dbReference>
<dbReference type="InterPro" id="IPR058240">
    <property type="entry name" value="rSAM_sf"/>
</dbReference>
<dbReference type="SUPFAM" id="SSF102114">
    <property type="entry name" value="Radical SAM enzymes"/>
    <property type="match status" value="1"/>
</dbReference>
<evidence type="ECO:0000256" key="9">
    <source>
        <dbReference type="ARBA" id="ARBA00023134"/>
    </source>
</evidence>